<proteinExistence type="predicted"/>
<evidence type="ECO:0000313" key="2">
    <source>
        <dbReference type="Proteomes" id="UP000279284"/>
    </source>
</evidence>
<gene>
    <name evidence="1" type="ORF">NCTC10296_01236</name>
</gene>
<organism evidence="1 2">
    <name type="scientific">Neisseria canis</name>
    <dbReference type="NCBI Taxonomy" id="493"/>
    <lineage>
        <taxon>Bacteria</taxon>
        <taxon>Pseudomonadati</taxon>
        <taxon>Pseudomonadota</taxon>
        <taxon>Betaproteobacteria</taxon>
        <taxon>Neisseriales</taxon>
        <taxon>Neisseriaceae</taxon>
        <taxon>Neisseria</taxon>
    </lineage>
</organism>
<dbReference type="InterPro" id="IPR007523">
    <property type="entry name" value="NDUFAF3/AAMDC"/>
</dbReference>
<name>A0A448D886_9NEIS</name>
<dbReference type="Proteomes" id="UP000279284">
    <property type="component" value="Chromosome"/>
</dbReference>
<dbReference type="KEGG" id="nci:NCTC10296_01236"/>
<dbReference type="AlphaFoldDB" id="A0A448D886"/>
<dbReference type="RefSeq" id="WP_085416619.1">
    <property type="nucleotide sequence ID" value="NZ_CAUJPY010000005.1"/>
</dbReference>
<dbReference type="EMBL" id="LR134313">
    <property type="protein sequence ID" value="VEF01227.1"/>
    <property type="molecule type" value="Genomic_DNA"/>
</dbReference>
<dbReference type="OrthoDB" id="9800373at2"/>
<dbReference type="Pfam" id="PF04430">
    <property type="entry name" value="DUF498"/>
    <property type="match status" value="1"/>
</dbReference>
<dbReference type="PANTHER" id="PTHR21192">
    <property type="entry name" value="NUCLEAR PROTEIN E3-3"/>
    <property type="match status" value="1"/>
</dbReference>
<reference evidence="1 2" key="1">
    <citation type="submission" date="2018-12" db="EMBL/GenBank/DDBJ databases">
        <authorList>
            <consortium name="Pathogen Informatics"/>
        </authorList>
    </citation>
    <scope>NUCLEOTIDE SEQUENCE [LARGE SCALE GENOMIC DNA]</scope>
    <source>
        <strain evidence="1 2">NCTC10296</strain>
    </source>
</reference>
<accession>A0A448D886</accession>
<dbReference type="CDD" id="cd00248">
    <property type="entry name" value="Mth938-like"/>
    <property type="match status" value="1"/>
</dbReference>
<sequence>MHIEENRPQDTLSITACNAEEIEINGTGHRLPLCVTDKEIIPIGETPLQAVDEQFFLSGLEHTAPPEVILVGTGSKHSFLHPKITAKLAAKGIGLETMTTPAACRTFMILQSEGRRVWAWLWP</sequence>
<protein>
    <submittedName>
        <fullName evidence="1">Protein of uncharacterized function (DUF498/DUF598)</fullName>
    </submittedName>
</protein>
<dbReference type="PANTHER" id="PTHR21192:SF2">
    <property type="entry name" value="NADH DEHYDROGENASE [UBIQUINONE] 1 ALPHA SUBCOMPLEX ASSEMBLY FACTOR 3"/>
    <property type="match status" value="1"/>
</dbReference>
<dbReference type="InterPro" id="IPR036748">
    <property type="entry name" value="MTH938-like_sf"/>
</dbReference>
<evidence type="ECO:0000313" key="1">
    <source>
        <dbReference type="EMBL" id="VEF01227.1"/>
    </source>
</evidence>
<keyword evidence="2" id="KW-1185">Reference proteome</keyword>
<dbReference type="STRING" id="493.BWD07_06825"/>
<dbReference type="Gene3D" id="3.40.1230.10">
    <property type="entry name" value="MTH938-like"/>
    <property type="match status" value="1"/>
</dbReference>
<dbReference type="SUPFAM" id="SSF64076">
    <property type="entry name" value="MTH938-like"/>
    <property type="match status" value="1"/>
</dbReference>